<dbReference type="Pfam" id="PF01386">
    <property type="entry name" value="Ribosomal_L25p"/>
    <property type="match status" value="1"/>
</dbReference>
<accession>A0A0P9FBI3</accession>
<feature type="domain" description="Large ribosomal subunit protein bL25 beta" evidence="8">
    <location>
        <begin position="101"/>
        <end position="185"/>
    </location>
</feature>
<evidence type="ECO:0000256" key="1">
    <source>
        <dbReference type="ARBA" id="ARBA00022730"/>
    </source>
</evidence>
<dbReference type="Proteomes" id="UP000050509">
    <property type="component" value="Unassembled WGS sequence"/>
</dbReference>
<dbReference type="EMBL" id="LJCR01001665">
    <property type="protein sequence ID" value="KPV49937.1"/>
    <property type="molecule type" value="Genomic_DNA"/>
</dbReference>
<comment type="function">
    <text evidence="5">This is one of the proteins that binds to the 5S RNA in the ribosome where it forms part of the central protuberance.</text>
</comment>
<evidence type="ECO:0000259" key="8">
    <source>
        <dbReference type="Pfam" id="PF14693"/>
    </source>
</evidence>
<feature type="domain" description="Large ribosomal subunit protein bL25 L25" evidence="7">
    <location>
        <begin position="7"/>
        <end position="93"/>
    </location>
</feature>
<dbReference type="InterPro" id="IPR001021">
    <property type="entry name" value="Ribosomal_bL25_long"/>
</dbReference>
<dbReference type="InterPro" id="IPR029751">
    <property type="entry name" value="Ribosomal_L25_dom"/>
</dbReference>
<evidence type="ECO:0000256" key="5">
    <source>
        <dbReference type="HAMAP-Rule" id="MF_01334"/>
    </source>
</evidence>
<dbReference type="CDD" id="cd00495">
    <property type="entry name" value="Ribosomal_L25_TL5_CTC"/>
    <property type="match status" value="1"/>
</dbReference>
<evidence type="ECO:0000259" key="7">
    <source>
        <dbReference type="Pfam" id="PF01386"/>
    </source>
</evidence>
<dbReference type="Gene3D" id="2.40.240.10">
    <property type="entry name" value="Ribosomal Protein L25, Chain P"/>
    <property type="match status" value="1"/>
</dbReference>
<reference evidence="9 10" key="1">
    <citation type="submission" date="2015-09" db="EMBL/GenBank/DDBJ databases">
        <title>Draft genome sequence of Kouleothrix aurantiaca JCM 19913.</title>
        <authorList>
            <person name="Hemp J."/>
        </authorList>
    </citation>
    <scope>NUCLEOTIDE SEQUENCE [LARGE SCALE GENOMIC DNA]</scope>
    <source>
        <strain evidence="9 10">COM-B</strain>
    </source>
</reference>
<comment type="subunit">
    <text evidence="5">Part of the 50S ribosomal subunit; part of the 5S rRNA/L5/L18/L25 subcomplex. Contacts the 5S rRNA. Binds to the 5S rRNA independently of L5 and L18.</text>
</comment>
<keyword evidence="10" id="KW-1185">Reference proteome</keyword>
<dbReference type="PANTHER" id="PTHR33284:SF1">
    <property type="entry name" value="RIBOSOMAL PROTEIN L25_GLN-TRNA SYNTHETASE, ANTI-CODON-BINDING DOMAIN-CONTAINING PROTEIN"/>
    <property type="match status" value="1"/>
</dbReference>
<sequence>MADRLNLSLENRTLVGKKVGRLRREGIIPATVYGKGVSPLSVQMNARAFNETYRHAGRTGLIDLSIPGQKGISVFVHNLQRHPVTRNIIHVDFLAVDLRTEVTVDVPVHITGESELVKRGDALLNQVLTSLAVRALPADIPSSIAVDVSGLDRFDKSIHVSDLSLNTKGEIVTPADELVVSLTQAREEEEEAAEEEAAEGEPELVRDEREGEENEGE</sequence>
<dbReference type="InterPro" id="IPR011035">
    <property type="entry name" value="Ribosomal_bL25/Gln-tRNA_synth"/>
</dbReference>
<dbReference type="InterPro" id="IPR020057">
    <property type="entry name" value="Ribosomal_bL25_b-dom"/>
</dbReference>
<dbReference type="PANTHER" id="PTHR33284">
    <property type="entry name" value="RIBOSOMAL PROTEIN L25/GLN-TRNA SYNTHETASE, ANTI-CODON-BINDING DOMAIN-CONTAINING PROTEIN"/>
    <property type="match status" value="1"/>
</dbReference>
<keyword evidence="2 5" id="KW-0694">RNA-binding</keyword>
<dbReference type="InterPro" id="IPR020930">
    <property type="entry name" value="Ribosomal_uL5_bac-type"/>
</dbReference>
<evidence type="ECO:0000256" key="6">
    <source>
        <dbReference type="SAM" id="MobiDB-lite"/>
    </source>
</evidence>
<proteinExistence type="inferred from homology"/>
<dbReference type="SUPFAM" id="SSF50715">
    <property type="entry name" value="Ribosomal protein L25-like"/>
    <property type="match status" value="1"/>
</dbReference>
<feature type="region of interest" description="Disordered" evidence="6">
    <location>
        <begin position="184"/>
        <end position="217"/>
    </location>
</feature>
<organism evidence="9 10">
    <name type="scientific">Kouleothrix aurantiaca</name>
    <dbReference type="NCBI Taxonomy" id="186479"/>
    <lineage>
        <taxon>Bacteria</taxon>
        <taxon>Bacillati</taxon>
        <taxon>Chloroflexota</taxon>
        <taxon>Chloroflexia</taxon>
        <taxon>Chloroflexales</taxon>
        <taxon>Roseiflexineae</taxon>
        <taxon>Roseiflexaceae</taxon>
        <taxon>Kouleothrix</taxon>
    </lineage>
</organism>
<keyword evidence="3 5" id="KW-0689">Ribosomal protein</keyword>
<dbReference type="NCBIfam" id="TIGR00731">
    <property type="entry name" value="bL25_bact_ctc"/>
    <property type="match status" value="1"/>
</dbReference>
<evidence type="ECO:0000256" key="4">
    <source>
        <dbReference type="ARBA" id="ARBA00023274"/>
    </source>
</evidence>
<comment type="caution">
    <text evidence="9">The sequence shown here is derived from an EMBL/GenBank/DDBJ whole genome shotgun (WGS) entry which is preliminary data.</text>
</comment>
<dbReference type="AlphaFoldDB" id="A0A0P9FBI3"/>
<keyword evidence="4 5" id="KW-0687">Ribonucleoprotein</keyword>
<dbReference type="InterPro" id="IPR037121">
    <property type="entry name" value="Ribosomal_bL25_C"/>
</dbReference>
<dbReference type="InterPro" id="IPR020056">
    <property type="entry name" value="Rbsml_bL25/Gln-tRNA_synth_N"/>
</dbReference>
<name>A0A0P9FBI3_9CHLR</name>
<dbReference type="Pfam" id="PF14693">
    <property type="entry name" value="Ribosomal_TL5_C"/>
    <property type="match status" value="1"/>
</dbReference>
<keyword evidence="1 5" id="KW-0699">rRNA-binding</keyword>
<dbReference type="Gene3D" id="2.170.120.20">
    <property type="entry name" value="Ribosomal protein L25, beta domain"/>
    <property type="match status" value="1"/>
</dbReference>
<dbReference type="GO" id="GO:0006412">
    <property type="term" value="P:translation"/>
    <property type="evidence" value="ECO:0007669"/>
    <property type="project" value="UniProtKB-UniRule"/>
</dbReference>
<dbReference type="HAMAP" id="MF_01334">
    <property type="entry name" value="Ribosomal_bL25_CTC"/>
    <property type="match status" value="1"/>
</dbReference>
<feature type="compositionally biased region" description="Acidic residues" evidence="6">
    <location>
        <begin position="187"/>
        <end position="202"/>
    </location>
</feature>
<dbReference type="GO" id="GO:0022625">
    <property type="term" value="C:cytosolic large ribosomal subunit"/>
    <property type="evidence" value="ECO:0007669"/>
    <property type="project" value="TreeGrafter"/>
</dbReference>
<evidence type="ECO:0000256" key="3">
    <source>
        <dbReference type="ARBA" id="ARBA00022980"/>
    </source>
</evidence>
<protein>
    <recommendedName>
        <fullName evidence="5">Large ribosomal subunit protein bL25</fullName>
    </recommendedName>
    <alternativeName>
        <fullName evidence="5">General stress protein CTC</fullName>
    </alternativeName>
</protein>
<evidence type="ECO:0000256" key="2">
    <source>
        <dbReference type="ARBA" id="ARBA00022884"/>
    </source>
</evidence>
<evidence type="ECO:0000313" key="10">
    <source>
        <dbReference type="Proteomes" id="UP000050509"/>
    </source>
</evidence>
<gene>
    <name evidence="5" type="primary">rplY</name>
    <name evidence="5" type="synonym">ctc</name>
    <name evidence="9" type="ORF">SE17_29800</name>
</gene>
<comment type="similarity">
    <text evidence="5">Belongs to the bacterial ribosomal protein bL25 family. CTC subfamily.</text>
</comment>
<dbReference type="GO" id="GO:0008097">
    <property type="term" value="F:5S rRNA binding"/>
    <property type="evidence" value="ECO:0007669"/>
    <property type="project" value="InterPro"/>
</dbReference>
<dbReference type="GO" id="GO:0003735">
    <property type="term" value="F:structural constituent of ribosome"/>
    <property type="evidence" value="ECO:0007669"/>
    <property type="project" value="InterPro"/>
</dbReference>
<evidence type="ECO:0000313" key="9">
    <source>
        <dbReference type="EMBL" id="KPV49937.1"/>
    </source>
</evidence>